<feature type="transmembrane region" description="Helical" evidence="7">
    <location>
        <begin position="354"/>
        <end position="374"/>
    </location>
</feature>
<feature type="transmembrane region" description="Helical" evidence="7">
    <location>
        <begin position="37"/>
        <end position="56"/>
    </location>
</feature>
<reference evidence="9 10" key="1">
    <citation type="submission" date="2020-08" db="EMBL/GenBank/DDBJ databases">
        <title>A Genomic Blueprint of the Chicken Gut Microbiome.</title>
        <authorList>
            <person name="Gilroy R."/>
            <person name="Ravi A."/>
            <person name="Getino M."/>
            <person name="Pursley I."/>
            <person name="Horton D.L."/>
            <person name="Alikhan N.-F."/>
            <person name="Baker D."/>
            <person name="Gharbi K."/>
            <person name="Hall N."/>
            <person name="Watson M."/>
            <person name="Adriaenssens E.M."/>
            <person name="Foster-Nyarko E."/>
            <person name="Jarju S."/>
            <person name="Secka A."/>
            <person name="Antonio M."/>
            <person name="Oren A."/>
            <person name="Chaudhuri R."/>
            <person name="La Ragione R.M."/>
            <person name="Hildebrand F."/>
            <person name="Pallen M.J."/>
        </authorList>
    </citation>
    <scope>NUCLEOTIDE SEQUENCE [LARGE SCALE GENOMIC DNA]</scope>
    <source>
        <strain evidence="9 10">Sa2YVA2</strain>
    </source>
</reference>
<evidence type="ECO:0000256" key="7">
    <source>
        <dbReference type="SAM" id="Phobius"/>
    </source>
</evidence>
<dbReference type="Proteomes" id="UP000626786">
    <property type="component" value="Unassembled WGS sequence"/>
</dbReference>
<feature type="transmembrane region" description="Helical" evidence="7">
    <location>
        <begin position="133"/>
        <end position="152"/>
    </location>
</feature>
<proteinExistence type="predicted"/>
<dbReference type="PANTHER" id="PTHR43124">
    <property type="entry name" value="PURINE EFFLUX PUMP PBUE"/>
    <property type="match status" value="1"/>
</dbReference>
<dbReference type="InterPro" id="IPR050189">
    <property type="entry name" value="MFS_Efflux_Transporters"/>
</dbReference>
<dbReference type="InterPro" id="IPR011701">
    <property type="entry name" value="MFS"/>
</dbReference>
<comment type="subcellular location">
    <subcellularLocation>
        <location evidence="1">Cell membrane</location>
        <topology evidence="1">Multi-pass membrane protein</topology>
    </subcellularLocation>
</comment>
<evidence type="ECO:0000256" key="6">
    <source>
        <dbReference type="ARBA" id="ARBA00023136"/>
    </source>
</evidence>
<keyword evidence="3" id="KW-1003">Cell membrane</keyword>
<keyword evidence="6 7" id="KW-0472">Membrane</keyword>
<protein>
    <submittedName>
        <fullName evidence="9">MFS transporter</fullName>
    </submittedName>
</protein>
<evidence type="ECO:0000259" key="8">
    <source>
        <dbReference type="PROSITE" id="PS50850"/>
    </source>
</evidence>
<evidence type="ECO:0000256" key="2">
    <source>
        <dbReference type="ARBA" id="ARBA00022448"/>
    </source>
</evidence>
<keyword evidence="5 7" id="KW-1133">Transmembrane helix</keyword>
<evidence type="ECO:0000256" key="4">
    <source>
        <dbReference type="ARBA" id="ARBA00022692"/>
    </source>
</evidence>
<keyword evidence="10" id="KW-1185">Reference proteome</keyword>
<dbReference type="SUPFAM" id="SSF103473">
    <property type="entry name" value="MFS general substrate transporter"/>
    <property type="match status" value="1"/>
</dbReference>
<keyword evidence="2" id="KW-0813">Transport</keyword>
<evidence type="ECO:0000313" key="10">
    <source>
        <dbReference type="Proteomes" id="UP000626786"/>
    </source>
</evidence>
<dbReference type="Gene3D" id="1.20.1250.20">
    <property type="entry name" value="MFS general substrate transporter like domains"/>
    <property type="match status" value="1"/>
</dbReference>
<dbReference type="CDD" id="cd17473">
    <property type="entry name" value="MFS_arabinose_efflux_permease_like"/>
    <property type="match status" value="1"/>
</dbReference>
<evidence type="ECO:0000256" key="3">
    <source>
        <dbReference type="ARBA" id="ARBA00022475"/>
    </source>
</evidence>
<feature type="transmembrane region" description="Helical" evidence="7">
    <location>
        <begin position="158"/>
        <end position="175"/>
    </location>
</feature>
<feature type="transmembrane region" description="Helical" evidence="7">
    <location>
        <begin position="233"/>
        <end position="253"/>
    </location>
</feature>
<keyword evidence="4 7" id="KW-0812">Transmembrane</keyword>
<evidence type="ECO:0000313" key="9">
    <source>
        <dbReference type="EMBL" id="MBD7984951.1"/>
    </source>
</evidence>
<sequence length="387" mass="41525">MLKPTIIAIAMATVMAGAAISPALGLIAAQFHDSDPMLIKLVLTIPSLMIIPFSFISSFLTKKISKRSIVLIGLAIYVFGGVGAQFSNTIEVLLAFRLILGAGVGLVMPLSFTLISDHFQGKERTKMMGYNTAFSNVGGIITMLLAGYLAAFNWSVPFNVYWLGLVIFVLVFFFLPKNEPLKPRVGQDKPKMPLSVIGIALGACGLMLAYYAVATNMALYLEQSDLGNSKTAGFVMAFSTVGGMITSMTLVSLQTFFKKYLMPAAVLSMGLAFGLLTITHSIPLILLGVCMVGFGQGIVFPLINVKVLGNVDPRLSDRVISIVSSMIYVGQFLSPVVLDSIGKLVGSETIRFQYSVLSISLIVSVAIMLVVIIAKKSPVKKEVEAEI</sequence>
<feature type="transmembrane region" description="Helical" evidence="7">
    <location>
        <begin position="196"/>
        <end position="213"/>
    </location>
</feature>
<feature type="transmembrane region" description="Helical" evidence="7">
    <location>
        <begin position="92"/>
        <end position="112"/>
    </location>
</feature>
<gene>
    <name evidence="9" type="ORF">H9649_10170</name>
</gene>
<accession>A0ABR8UAB2</accession>
<feature type="transmembrane region" description="Helical" evidence="7">
    <location>
        <begin position="68"/>
        <end position="86"/>
    </location>
</feature>
<feature type="transmembrane region" description="Helical" evidence="7">
    <location>
        <begin position="7"/>
        <end position="31"/>
    </location>
</feature>
<feature type="domain" description="Major facilitator superfamily (MFS) profile" evidence="8">
    <location>
        <begin position="1"/>
        <end position="378"/>
    </location>
</feature>
<dbReference type="Pfam" id="PF07690">
    <property type="entry name" value="MFS_1"/>
    <property type="match status" value="1"/>
</dbReference>
<dbReference type="PROSITE" id="PS50850">
    <property type="entry name" value="MFS"/>
    <property type="match status" value="1"/>
</dbReference>
<evidence type="ECO:0000256" key="1">
    <source>
        <dbReference type="ARBA" id="ARBA00004651"/>
    </source>
</evidence>
<feature type="transmembrane region" description="Helical" evidence="7">
    <location>
        <begin position="315"/>
        <end position="334"/>
    </location>
</feature>
<evidence type="ECO:0000256" key="5">
    <source>
        <dbReference type="ARBA" id="ARBA00022989"/>
    </source>
</evidence>
<organism evidence="9 10">
    <name type="scientific">Sporosarcina quadrami</name>
    <dbReference type="NCBI Taxonomy" id="2762234"/>
    <lineage>
        <taxon>Bacteria</taxon>
        <taxon>Bacillati</taxon>
        <taxon>Bacillota</taxon>
        <taxon>Bacilli</taxon>
        <taxon>Bacillales</taxon>
        <taxon>Caryophanaceae</taxon>
        <taxon>Sporosarcina</taxon>
    </lineage>
</organism>
<dbReference type="EMBL" id="JACSQN010000008">
    <property type="protein sequence ID" value="MBD7984951.1"/>
    <property type="molecule type" value="Genomic_DNA"/>
</dbReference>
<name>A0ABR8UAB2_9BACL</name>
<feature type="transmembrane region" description="Helical" evidence="7">
    <location>
        <begin position="260"/>
        <end position="278"/>
    </location>
</feature>
<dbReference type="PANTHER" id="PTHR43124:SF3">
    <property type="entry name" value="CHLORAMPHENICOL EFFLUX PUMP RV0191"/>
    <property type="match status" value="1"/>
</dbReference>
<comment type="caution">
    <text evidence="9">The sequence shown here is derived from an EMBL/GenBank/DDBJ whole genome shotgun (WGS) entry which is preliminary data.</text>
</comment>
<feature type="transmembrane region" description="Helical" evidence="7">
    <location>
        <begin position="284"/>
        <end position="303"/>
    </location>
</feature>
<dbReference type="InterPro" id="IPR020846">
    <property type="entry name" value="MFS_dom"/>
</dbReference>
<dbReference type="InterPro" id="IPR036259">
    <property type="entry name" value="MFS_trans_sf"/>
</dbReference>